<evidence type="ECO:0000313" key="5">
    <source>
        <dbReference type="Proteomes" id="UP001592531"/>
    </source>
</evidence>
<keyword evidence="2" id="KW-0812">Transmembrane</keyword>
<evidence type="ECO:0000256" key="2">
    <source>
        <dbReference type="SAM" id="Phobius"/>
    </source>
</evidence>
<feature type="transmembrane region" description="Helical" evidence="2">
    <location>
        <begin position="21"/>
        <end position="41"/>
    </location>
</feature>
<feature type="domain" description="Beta-lactamase class A catalytic" evidence="3">
    <location>
        <begin position="162"/>
        <end position="311"/>
    </location>
</feature>
<gene>
    <name evidence="4" type="ORF">ACEZDE_04505</name>
</gene>
<dbReference type="PANTHER" id="PTHR35333:SF3">
    <property type="entry name" value="BETA-LACTAMASE-TYPE TRANSPEPTIDASE FOLD CONTAINING PROTEIN"/>
    <property type="match status" value="1"/>
</dbReference>
<protein>
    <submittedName>
        <fullName evidence="4">Serine hydrolase</fullName>
    </submittedName>
</protein>
<dbReference type="InterPro" id="IPR012338">
    <property type="entry name" value="Beta-lactam/transpept-like"/>
</dbReference>
<dbReference type="Gene3D" id="3.40.710.10">
    <property type="entry name" value="DD-peptidase/beta-lactamase superfamily"/>
    <property type="match status" value="1"/>
</dbReference>
<keyword evidence="2" id="KW-1133">Transmembrane helix</keyword>
<dbReference type="PANTHER" id="PTHR35333">
    <property type="entry name" value="BETA-LACTAMASE"/>
    <property type="match status" value="1"/>
</dbReference>
<dbReference type="Pfam" id="PF13354">
    <property type="entry name" value="Beta-lactamase2"/>
    <property type="match status" value="1"/>
</dbReference>
<evidence type="ECO:0000259" key="3">
    <source>
        <dbReference type="Pfam" id="PF13354"/>
    </source>
</evidence>
<sequence>MWSRFAARPREGTDHRVRPRTAVICTVAGVLAVAGTTTLAVHGGSARASTSAAATGSGAGSAVAAPSPGSASPTPSATLSPTGAPSATVTATPSAPASTRPTDSGDGMDALKDAVARASGNASVSVVDLTTGASLDYGAAGHSFVTASIVKLDILATLLLQTQGQGGLSTSQRALATSMIENSDNDAANSLYLAIGAHSGLDAANKRFGLGSTQGGTDDYWGLTTTTAADQVKLLRQVFTGSSLLDAASREYVQGLLRQVETDQRWGVSAAATGDYQLKNGWLPRSATGLWVINSTGLVDHDGHQLLISVLSDGNLSESQGITLVESVAKAAAETVG</sequence>
<keyword evidence="2" id="KW-0472">Membrane</keyword>
<reference evidence="4 5" key="1">
    <citation type="submission" date="2024-09" db="EMBL/GenBank/DDBJ databases">
        <authorList>
            <person name="Lee S.D."/>
        </authorList>
    </citation>
    <scope>NUCLEOTIDE SEQUENCE [LARGE SCALE GENOMIC DNA]</scope>
    <source>
        <strain evidence="4 5">N8-3</strain>
    </source>
</reference>
<name>A0ABV6VQ82_9ACTN</name>
<dbReference type="EMBL" id="JBHFAB010000003">
    <property type="protein sequence ID" value="MFC1415905.1"/>
    <property type="molecule type" value="Genomic_DNA"/>
</dbReference>
<evidence type="ECO:0000313" key="4">
    <source>
        <dbReference type="EMBL" id="MFC1415905.1"/>
    </source>
</evidence>
<dbReference type="InterPro" id="IPR045155">
    <property type="entry name" value="Beta-lactam_cat"/>
</dbReference>
<dbReference type="GO" id="GO:0016787">
    <property type="term" value="F:hydrolase activity"/>
    <property type="evidence" value="ECO:0007669"/>
    <property type="project" value="UniProtKB-KW"/>
</dbReference>
<dbReference type="RefSeq" id="WP_380532495.1">
    <property type="nucleotide sequence ID" value="NZ_JBHFAB010000003.1"/>
</dbReference>
<keyword evidence="5" id="KW-1185">Reference proteome</keyword>
<dbReference type="InterPro" id="IPR000871">
    <property type="entry name" value="Beta-lactam_class-A"/>
</dbReference>
<dbReference type="SUPFAM" id="SSF56601">
    <property type="entry name" value="beta-lactamase/transpeptidase-like"/>
    <property type="match status" value="1"/>
</dbReference>
<feature type="compositionally biased region" description="Low complexity" evidence="1">
    <location>
        <begin position="50"/>
        <end position="104"/>
    </location>
</feature>
<keyword evidence="4" id="KW-0378">Hydrolase</keyword>
<organism evidence="4 5">
    <name type="scientific">Streptacidiphilus cavernicola</name>
    <dbReference type="NCBI Taxonomy" id="3342716"/>
    <lineage>
        <taxon>Bacteria</taxon>
        <taxon>Bacillati</taxon>
        <taxon>Actinomycetota</taxon>
        <taxon>Actinomycetes</taxon>
        <taxon>Kitasatosporales</taxon>
        <taxon>Streptomycetaceae</taxon>
        <taxon>Streptacidiphilus</taxon>
    </lineage>
</organism>
<dbReference type="Proteomes" id="UP001592531">
    <property type="component" value="Unassembled WGS sequence"/>
</dbReference>
<feature type="region of interest" description="Disordered" evidence="1">
    <location>
        <begin position="50"/>
        <end position="109"/>
    </location>
</feature>
<proteinExistence type="predicted"/>
<evidence type="ECO:0000256" key="1">
    <source>
        <dbReference type="SAM" id="MobiDB-lite"/>
    </source>
</evidence>
<comment type="caution">
    <text evidence="4">The sequence shown here is derived from an EMBL/GenBank/DDBJ whole genome shotgun (WGS) entry which is preliminary data.</text>
</comment>
<accession>A0ABV6VQ82</accession>